<evidence type="ECO:0000256" key="1">
    <source>
        <dbReference type="SAM" id="MobiDB-lite"/>
    </source>
</evidence>
<accession>A0A8J3MWZ6</accession>
<dbReference type="RefSeq" id="WP_220198308.1">
    <property type="nucleotide sequence ID" value="NZ_BNJF01000004.1"/>
</dbReference>
<dbReference type="Gene3D" id="1.10.510.10">
    <property type="entry name" value="Transferase(Phosphotransferase) domain 1"/>
    <property type="match status" value="1"/>
</dbReference>
<evidence type="ECO:0008006" key="4">
    <source>
        <dbReference type="Google" id="ProtNLM"/>
    </source>
</evidence>
<dbReference type="AlphaFoldDB" id="A0A8J3MWZ6"/>
<dbReference type="SUPFAM" id="SSF56112">
    <property type="entry name" value="Protein kinase-like (PK-like)"/>
    <property type="match status" value="1"/>
</dbReference>
<protein>
    <recommendedName>
        <fullName evidence="4">Protein kinase domain-containing protein</fullName>
    </recommendedName>
</protein>
<evidence type="ECO:0000313" key="2">
    <source>
        <dbReference type="EMBL" id="GHO49198.1"/>
    </source>
</evidence>
<proteinExistence type="predicted"/>
<dbReference type="InterPro" id="IPR011009">
    <property type="entry name" value="Kinase-like_dom_sf"/>
</dbReference>
<comment type="caution">
    <text evidence="2">The sequence shown here is derived from an EMBL/GenBank/DDBJ whole genome shotgun (WGS) entry which is preliminary data.</text>
</comment>
<feature type="region of interest" description="Disordered" evidence="1">
    <location>
        <begin position="301"/>
        <end position="340"/>
    </location>
</feature>
<sequence>MPIHTKNAQSLQEGRYLIAHPLVRSEWLHEIAEAWWVGRAKQHQERREQPCLIAEIHMPLTGSALTRQLQPVLQTLLALQGHPQYLQLQDMFSEQAAHYFVFGLPQGQSLAGLMHTEAMKEEDVRWCCLSVIEALHTFAHLHARKGMKQRAYGGIHPSYLVLKTMSSDTRWILSQPALLLASGALDTVHKPHHFSSFFPYYPPEFSGQGDIRADLYALLACAYHALTGVHPHTQRQKGGAIQQAQWLNARVSPRMNAILTKGLHANSQERYQHPAELYEALGRNPAVLTTSLSVYRQHAPVATTPPTEPQQRLEGKPISVGTALTGPPSDLRQQPSMGGLPPFIFGPAEPKETAGHLRIEDLPPFSAAHEWRTALCWIGGLTLLEVVMLHFAR</sequence>
<reference evidence="2" key="1">
    <citation type="submission" date="2020-10" db="EMBL/GenBank/DDBJ databases">
        <title>Taxonomic study of unclassified bacteria belonging to the class Ktedonobacteria.</title>
        <authorList>
            <person name="Yabe S."/>
            <person name="Wang C.M."/>
            <person name="Zheng Y."/>
            <person name="Sakai Y."/>
            <person name="Cavaletti L."/>
            <person name="Monciardini P."/>
            <person name="Donadio S."/>
        </authorList>
    </citation>
    <scope>NUCLEOTIDE SEQUENCE</scope>
    <source>
        <strain evidence="2">SOSP1-1</strain>
    </source>
</reference>
<name>A0A8J3MWZ6_9CHLR</name>
<dbReference type="Proteomes" id="UP000612362">
    <property type="component" value="Unassembled WGS sequence"/>
</dbReference>
<evidence type="ECO:0000313" key="3">
    <source>
        <dbReference type="Proteomes" id="UP000612362"/>
    </source>
</evidence>
<dbReference type="EMBL" id="BNJF01000004">
    <property type="protein sequence ID" value="GHO49198.1"/>
    <property type="molecule type" value="Genomic_DNA"/>
</dbReference>
<organism evidence="2 3">
    <name type="scientific">Ktedonospora formicarum</name>
    <dbReference type="NCBI Taxonomy" id="2778364"/>
    <lineage>
        <taxon>Bacteria</taxon>
        <taxon>Bacillati</taxon>
        <taxon>Chloroflexota</taxon>
        <taxon>Ktedonobacteria</taxon>
        <taxon>Ktedonobacterales</taxon>
        <taxon>Ktedonobacteraceae</taxon>
        <taxon>Ktedonospora</taxon>
    </lineage>
</organism>
<keyword evidence="3" id="KW-1185">Reference proteome</keyword>
<gene>
    <name evidence="2" type="ORF">KSX_73610</name>
</gene>